<dbReference type="CDD" id="cd00303">
    <property type="entry name" value="retropepsin_like"/>
    <property type="match status" value="1"/>
</dbReference>
<comment type="caution">
    <text evidence="3">The sequence shown here is derived from an EMBL/GenBank/DDBJ whole genome shotgun (WGS) entry which is preliminary data.</text>
</comment>
<accession>A0A4Y7TEF9</accession>
<dbReference type="InterPro" id="IPR021109">
    <property type="entry name" value="Peptidase_aspartic_dom_sf"/>
</dbReference>
<feature type="compositionally biased region" description="Polar residues" evidence="1">
    <location>
        <begin position="667"/>
        <end position="687"/>
    </location>
</feature>
<feature type="compositionally biased region" description="Basic and acidic residues" evidence="1">
    <location>
        <begin position="631"/>
        <end position="648"/>
    </location>
</feature>
<feature type="compositionally biased region" description="Polar residues" evidence="1">
    <location>
        <begin position="1"/>
        <end position="14"/>
    </location>
</feature>
<feature type="compositionally biased region" description="Polar residues" evidence="1">
    <location>
        <begin position="46"/>
        <end position="60"/>
    </location>
</feature>
<sequence>MADGVSQQPPNFGGSNPPHMFGIPSTQSTMQPSSSSQFPISSTFTTHTNQGAAQNAQGSHAQGVLHMPTRGSRYAPRTFRGNYRKVERFIRHYEKLLSQYNVTSQQEKCEALLEYCSDNVCDYIEGNRNFRSHNWNELKSDILKYYDADRTHTMFSPEDLVEFAYKASKRRLNNLAHWKKYCREYSIISGFLTKKHLISTRDENGYFWHGIPLALRTLFENKLLASHPTHDNSQPWAMDQVSKVAEWHFNRDKFEKMFFHSSKLAKKESSDDSDDDSSSEDDSSDSDYDSDSVKSLKRRIKKITHKKKKKSKGKSRKDDKPDFPPLSTPVPPDRTSRYNGTTDDVENMIQRLNSMSINDPAYGHLYYKVLQLDTTGIAARCIYREPQRISSAPSYQQPPLQNAMPPRGSYQAVNAPATQPPAPMMFPQENRCYGCNAADHMMSNCPKLAELIGKGIIVQDAATRKFTFPNGLRISRFRNESLYDAAMRQVGSPSSNFITYDSESSDDNASHQVTYTHWESDGSNTDTESDSDDGPYWKYAQHAKRELRYPTYASEYEPLSVYDAERVTRQTKEARHNATRVARKPTASSKPKQTLKPVVEILKRTTPAPVPAPDDVIMQPSELQPPAPRPIDARRIRFPDDRDIEKLVSSRAQKFGPTADADKSQDLTKANKSHSQPRQSDLSSQVDTRNVVRQILDTEVSLPLRQILGTSKELSTSLQEVIKLKNRTSATQPVAAVNNTQVNYSKSEFLIHLRVFHNDIPIFAIIDTGSMLNIVDGELADKIISLPIDTAHRPFMKDANGGHSQMRGVIRNADLACGSITTTADLHVSQSSPFNLLLGRPWQRQNFVSIDERVTGTYIVFKDPQTHEPRYEVKAIAVTPRNPVRDNYTEHLQANTCYFEEQPSSQIKECEFNNSSDPLILNAESPFPFSAKISADDATSSDDEYPQHMEWNMKYFLPSMTMQVKASKQKASELESHLKFRRSSVSIQALSS</sequence>
<proteinExistence type="predicted"/>
<feature type="region of interest" description="Disordered" evidence="1">
    <location>
        <begin position="1"/>
        <end position="61"/>
    </location>
</feature>
<dbReference type="Gene3D" id="2.40.70.10">
    <property type="entry name" value="Acid Proteases"/>
    <property type="match status" value="1"/>
</dbReference>
<feature type="region of interest" description="Disordered" evidence="1">
    <location>
        <begin position="572"/>
        <end position="687"/>
    </location>
</feature>
<dbReference type="STRING" id="71717.A0A4Y7TEF9"/>
<evidence type="ECO:0000256" key="1">
    <source>
        <dbReference type="SAM" id="MobiDB-lite"/>
    </source>
</evidence>
<protein>
    <recommendedName>
        <fullName evidence="2">DUF4100 domain-containing protein</fullName>
    </recommendedName>
</protein>
<evidence type="ECO:0000313" key="4">
    <source>
        <dbReference type="Proteomes" id="UP000298030"/>
    </source>
</evidence>
<feature type="compositionally biased region" description="Polar residues" evidence="1">
    <location>
        <begin position="510"/>
        <end position="526"/>
    </location>
</feature>
<gene>
    <name evidence="3" type="ORF">FA13DRAFT_1709094</name>
</gene>
<dbReference type="InterPro" id="IPR025165">
    <property type="entry name" value="DUF4100"/>
</dbReference>
<keyword evidence="4" id="KW-1185">Reference proteome</keyword>
<feature type="compositionally biased region" description="Pro residues" evidence="1">
    <location>
        <begin position="323"/>
        <end position="332"/>
    </location>
</feature>
<feature type="region of interest" description="Disordered" evidence="1">
    <location>
        <begin position="499"/>
        <end position="534"/>
    </location>
</feature>
<reference evidence="3 4" key="1">
    <citation type="journal article" date="2019" name="Nat. Ecol. Evol.">
        <title>Megaphylogeny resolves global patterns of mushroom evolution.</title>
        <authorList>
            <person name="Varga T."/>
            <person name="Krizsan K."/>
            <person name="Foldi C."/>
            <person name="Dima B."/>
            <person name="Sanchez-Garcia M."/>
            <person name="Sanchez-Ramirez S."/>
            <person name="Szollosi G.J."/>
            <person name="Szarkandi J.G."/>
            <person name="Papp V."/>
            <person name="Albert L."/>
            <person name="Andreopoulos W."/>
            <person name="Angelini C."/>
            <person name="Antonin V."/>
            <person name="Barry K.W."/>
            <person name="Bougher N.L."/>
            <person name="Buchanan P."/>
            <person name="Buyck B."/>
            <person name="Bense V."/>
            <person name="Catcheside P."/>
            <person name="Chovatia M."/>
            <person name="Cooper J."/>
            <person name="Damon W."/>
            <person name="Desjardin D."/>
            <person name="Finy P."/>
            <person name="Geml J."/>
            <person name="Haridas S."/>
            <person name="Hughes K."/>
            <person name="Justo A."/>
            <person name="Karasinski D."/>
            <person name="Kautmanova I."/>
            <person name="Kiss B."/>
            <person name="Kocsube S."/>
            <person name="Kotiranta H."/>
            <person name="LaButti K.M."/>
            <person name="Lechner B.E."/>
            <person name="Liimatainen K."/>
            <person name="Lipzen A."/>
            <person name="Lukacs Z."/>
            <person name="Mihaltcheva S."/>
            <person name="Morgado L.N."/>
            <person name="Niskanen T."/>
            <person name="Noordeloos M.E."/>
            <person name="Ohm R.A."/>
            <person name="Ortiz-Santana B."/>
            <person name="Ovrebo C."/>
            <person name="Racz N."/>
            <person name="Riley R."/>
            <person name="Savchenko A."/>
            <person name="Shiryaev A."/>
            <person name="Soop K."/>
            <person name="Spirin V."/>
            <person name="Szebenyi C."/>
            <person name="Tomsovsky M."/>
            <person name="Tulloss R.E."/>
            <person name="Uehling J."/>
            <person name="Grigoriev I.V."/>
            <person name="Vagvolgyi C."/>
            <person name="Papp T."/>
            <person name="Martin F.M."/>
            <person name="Miettinen O."/>
            <person name="Hibbett D.S."/>
            <person name="Nagy L.G."/>
        </authorList>
    </citation>
    <scope>NUCLEOTIDE SEQUENCE [LARGE SCALE GENOMIC DNA]</scope>
    <source>
        <strain evidence="3 4">FP101781</strain>
    </source>
</reference>
<organism evidence="3 4">
    <name type="scientific">Coprinellus micaceus</name>
    <name type="common">Glistening ink-cap mushroom</name>
    <name type="synonym">Coprinus micaceus</name>
    <dbReference type="NCBI Taxonomy" id="71717"/>
    <lineage>
        <taxon>Eukaryota</taxon>
        <taxon>Fungi</taxon>
        <taxon>Dikarya</taxon>
        <taxon>Basidiomycota</taxon>
        <taxon>Agaricomycotina</taxon>
        <taxon>Agaricomycetes</taxon>
        <taxon>Agaricomycetidae</taxon>
        <taxon>Agaricales</taxon>
        <taxon>Agaricineae</taxon>
        <taxon>Psathyrellaceae</taxon>
        <taxon>Coprinellus</taxon>
    </lineage>
</organism>
<feature type="compositionally biased region" description="Basic residues" evidence="1">
    <location>
        <begin position="295"/>
        <end position="315"/>
    </location>
</feature>
<feature type="domain" description="DUF4100" evidence="2">
    <location>
        <begin position="560"/>
        <end position="727"/>
    </location>
</feature>
<dbReference type="Pfam" id="PF13352">
    <property type="entry name" value="DUF4100"/>
    <property type="match status" value="1"/>
</dbReference>
<feature type="compositionally biased region" description="Acidic residues" evidence="1">
    <location>
        <begin position="271"/>
        <end position="290"/>
    </location>
</feature>
<dbReference type="OrthoDB" id="3016331at2759"/>
<feature type="region of interest" description="Disordered" evidence="1">
    <location>
        <begin position="265"/>
        <end position="341"/>
    </location>
</feature>
<evidence type="ECO:0000313" key="3">
    <source>
        <dbReference type="EMBL" id="TEB32567.1"/>
    </source>
</evidence>
<dbReference type="AlphaFoldDB" id="A0A4Y7TEF9"/>
<evidence type="ECO:0000259" key="2">
    <source>
        <dbReference type="Pfam" id="PF13352"/>
    </source>
</evidence>
<dbReference type="EMBL" id="QPFP01000015">
    <property type="protein sequence ID" value="TEB32567.1"/>
    <property type="molecule type" value="Genomic_DNA"/>
</dbReference>
<name>A0A4Y7TEF9_COPMI</name>
<dbReference type="Proteomes" id="UP000298030">
    <property type="component" value="Unassembled WGS sequence"/>
</dbReference>
<feature type="compositionally biased region" description="Low complexity" evidence="1">
    <location>
        <begin position="24"/>
        <end position="45"/>
    </location>
</feature>